<dbReference type="Proteomes" id="UP000719500">
    <property type="component" value="Unassembled WGS sequence"/>
</dbReference>
<evidence type="ECO:0000313" key="2">
    <source>
        <dbReference type="EMBL" id="MBM6852473.1"/>
    </source>
</evidence>
<dbReference type="EMBL" id="JACSNX010000038">
    <property type="protein sequence ID" value="MBM6852473.1"/>
    <property type="molecule type" value="Genomic_DNA"/>
</dbReference>
<keyword evidence="2" id="KW-0378">Hydrolase</keyword>
<reference evidence="2 3" key="1">
    <citation type="journal article" date="2021" name="Sci. Rep.">
        <title>The distribution of antibiotic resistance genes in chicken gut microbiota commensals.</title>
        <authorList>
            <person name="Juricova H."/>
            <person name="Matiasovicova J."/>
            <person name="Kubasova T."/>
            <person name="Cejkova D."/>
            <person name="Rychlik I."/>
        </authorList>
    </citation>
    <scope>NUCLEOTIDE SEQUENCE [LARGE SCALE GENOMIC DNA]</scope>
    <source>
        <strain evidence="2 3">An411</strain>
    </source>
</reference>
<accession>A0ABS2FYS4</accession>
<gene>
    <name evidence="2" type="ORF">H9X91_13635</name>
</gene>
<proteinExistence type="predicted"/>
<dbReference type="SUPFAM" id="SSF53474">
    <property type="entry name" value="alpha/beta-Hydrolases"/>
    <property type="match status" value="1"/>
</dbReference>
<dbReference type="Pfam" id="PF12697">
    <property type="entry name" value="Abhydrolase_6"/>
    <property type="match status" value="1"/>
</dbReference>
<dbReference type="InterPro" id="IPR029058">
    <property type="entry name" value="AB_hydrolase_fold"/>
</dbReference>
<comment type="caution">
    <text evidence="2">The sequence shown here is derived from an EMBL/GenBank/DDBJ whole genome shotgun (WGS) entry which is preliminary data.</text>
</comment>
<dbReference type="InterPro" id="IPR000073">
    <property type="entry name" value="AB_hydrolase_1"/>
</dbReference>
<dbReference type="RefSeq" id="WP_204805791.1">
    <property type="nucleotide sequence ID" value="NZ_JACSNX010000038.1"/>
</dbReference>
<dbReference type="GO" id="GO:0016787">
    <property type="term" value="F:hydrolase activity"/>
    <property type="evidence" value="ECO:0007669"/>
    <property type="project" value="UniProtKB-KW"/>
</dbReference>
<sequence length="235" mass="26184">MRPEAFSLNGIPALCWGRPRRRGFLYLHGQGGDKTEAAAFAAAAAEAGWQTVSVDLPGHGDRTAEAAELVPWRVVPELRCALAELRGRWDQTALFGHSLGAWFGLLAYPDAPLAGALLLSPVVDMEALIRKMMGWAAVTEEQLAREGTIPTDFGQDLSWEYLRYVRTHPVRRWRTPTAILYGGRDHLTDRETIETFAGRWNCRLTAEPAGEHWFHTPEQLAAVDRWQRAALAELG</sequence>
<evidence type="ECO:0000259" key="1">
    <source>
        <dbReference type="Pfam" id="PF12697"/>
    </source>
</evidence>
<evidence type="ECO:0000313" key="3">
    <source>
        <dbReference type="Proteomes" id="UP000719500"/>
    </source>
</evidence>
<protein>
    <submittedName>
        <fullName evidence="2">Alpha/beta hydrolase</fullName>
    </submittedName>
</protein>
<name>A0ABS2FYS4_9FIRM</name>
<keyword evidence="3" id="KW-1185">Reference proteome</keyword>
<organism evidence="2 3">
    <name type="scientific">Oscillibacter valericigenes</name>
    <dbReference type="NCBI Taxonomy" id="351091"/>
    <lineage>
        <taxon>Bacteria</taxon>
        <taxon>Bacillati</taxon>
        <taxon>Bacillota</taxon>
        <taxon>Clostridia</taxon>
        <taxon>Eubacteriales</taxon>
        <taxon>Oscillospiraceae</taxon>
        <taxon>Oscillibacter</taxon>
    </lineage>
</organism>
<dbReference type="Gene3D" id="3.40.50.1820">
    <property type="entry name" value="alpha/beta hydrolase"/>
    <property type="match status" value="1"/>
</dbReference>
<feature type="domain" description="AB hydrolase-1" evidence="1">
    <location>
        <begin position="25"/>
        <end position="222"/>
    </location>
</feature>